<evidence type="ECO:0000313" key="2">
    <source>
        <dbReference type="EMBL" id="MBB6389697.1"/>
    </source>
</evidence>
<dbReference type="PANTHER" id="PTHR48050:SF13">
    <property type="entry name" value="STEROL 3-BETA-GLUCOSYLTRANSFERASE UGT80A2"/>
    <property type="match status" value="1"/>
</dbReference>
<reference evidence="2 3" key="1">
    <citation type="submission" date="2020-08" db="EMBL/GenBank/DDBJ databases">
        <title>Sequencing the genomes of 1000 actinobacteria strains.</title>
        <authorList>
            <person name="Klenk H.-P."/>
        </authorList>
    </citation>
    <scope>NUCLEOTIDE SEQUENCE [LARGE SCALE GENOMIC DNA]</scope>
    <source>
        <strain evidence="2 3">DSM 12511</strain>
    </source>
</reference>
<protein>
    <submittedName>
        <fullName evidence="2">UDP:flavonoid glycosyltransferase YjiC (YdhE family)</fullName>
    </submittedName>
</protein>
<dbReference type="PANTHER" id="PTHR48050">
    <property type="entry name" value="STEROL 3-BETA-GLUCOSYLTRANSFERASE"/>
    <property type="match status" value="1"/>
</dbReference>
<dbReference type="InterPro" id="IPR010610">
    <property type="entry name" value="EryCIII-like_C"/>
</dbReference>
<evidence type="ECO:0000259" key="1">
    <source>
        <dbReference type="Pfam" id="PF06722"/>
    </source>
</evidence>
<sequence>MTRKKRILFCPVTFNLAETTRMIQVARALGAGCDPVFMGYEHDFVHLITDAGFPYIACEPAWSDAERDQAMAFDQGRSMTSPFTRELVAARVARERELIREHDARAVVTGSNLTSFIAARAESVPLFFPVPFALTEPQVAQTPHLWLVQGRGRLARIADRLATAAFRGFYNSVPLAPKAFATVARDNGVPPLKTIGSLITADHNLLTEMPWELDGFTLPPSFTRVGPIFADIDAPIPPIVEELAARDEPLVYLALGSSGNRELALQCADGLGKLPVNVVAPIRQFVRDDDELPPNIHVTDLLPAPKLGGLVDAAVIHGGQGTVQTACATGVPFVGMGLQPEQTWHVRLCEKRGNAISLPPKKAGSTEFVLAVDRVLHDPAVRRAAEEVRAAYATEDGAAASARYIEQHI</sequence>
<dbReference type="EMBL" id="JACHML010000001">
    <property type="protein sequence ID" value="MBB6389697.1"/>
    <property type="molecule type" value="Genomic_DNA"/>
</dbReference>
<dbReference type="AlphaFoldDB" id="A0A7X0FLE1"/>
<proteinExistence type="predicted"/>
<feature type="domain" description="Erythromycin biosynthesis protein CIII-like C-terminal" evidence="1">
    <location>
        <begin position="271"/>
        <end position="395"/>
    </location>
</feature>
<accession>A0A7X0FLE1</accession>
<dbReference type="InterPro" id="IPR050426">
    <property type="entry name" value="Glycosyltransferase_28"/>
</dbReference>
<dbReference type="Pfam" id="PF06722">
    <property type="entry name" value="EryCIII-like_C"/>
    <property type="match status" value="1"/>
</dbReference>
<name>A0A7X0FLE1_9MICO</name>
<dbReference type="SUPFAM" id="SSF53756">
    <property type="entry name" value="UDP-Glycosyltransferase/glycogen phosphorylase"/>
    <property type="match status" value="1"/>
</dbReference>
<evidence type="ECO:0000313" key="3">
    <source>
        <dbReference type="Proteomes" id="UP000537775"/>
    </source>
</evidence>
<dbReference type="GO" id="GO:0016757">
    <property type="term" value="F:glycosyltransferase activity"/>
    <property type="evidence" value="ECO:0007669"/>
    <property type="project" value="UniProtKB-ARBA"/>
</dbReference>
<organism evidence="2 3">
    <name type="scientific">Microbacterium thalassium</name>
    <dbReference type="NCBI Taxonomy" id="362649"/>
    <lineage>
        <taxon>Bacteria</taxon>
        <taxon>Bacillati</taxon>
        <taxon>Actinomycetota</taxon>
        <taxon>Actinomycetes</taxon>
        <taxon>Micrococcales</taxon>
        <taxon>Microbacteriaceae</taxon>
        <taxon>Microbacterium</taxon>
    </lineage>
</organism>
<keyword evidence="2" id="KW-0808">Transferase</keyword>
<dbReference type="Proteomes" id="UP000537775">
    <property type="component" value="Unassembled WGS sequence"/>
</dbReference>
<keyword evidence="3" id="KW-1185">Reference proteome</keyword>
<comment type="caution">
    <text evidence="2">The sequence shown here is derived from an EMBL/GenBank/DDBJ whole genome shotgun (WGS) entry which is preliminary data.</text>
</comment>
<dbReference type="Gene3D" id="3.40.50.2000">
    <property type="entry name" value="Glycogen Phosphorylase B"/>
    <property type="match status" value="2"/>
</dbReference>
<dbReference type="RefSeq" id="WP_184748999.1">
    <property type="nucleotide sequence ID" value="NZ_BAAAJR010000012.1"/>
</dbReference>
<gene>
    <name evidence="2" type="ORF">HD594_000010</name>
</gene>